<accession>A0ABT6FUA4</accession>
<keyword evidence="8" id="KW-1185">Reference proteome</keyword>
<protein>
    <recommendedName>
        <fullName evidence="6">Methylamine utilisation protein MauE domain-containing protein</fullName>
    </recommendedName>
</protein>
<feature type="transmembrane region" description="Helical" evidence="5">
    <location>
        <begin position="49"/>
        <end position="67"/>
    </location>
</feature>
<comment type="subcellular location">
    <subcellularLocation>
        <location evidence="1">Membrane</location>
        <topology evidence="1">Multi-pass membrane protein</topology>
    </subcellularLocation>
</comment>
<keyword evidence="3 5" id="KW-1133">Transmembrane helix</keyword>
<sequence>MKYRETFIYGTRLFHVLLFVYASVSKFLDFQNFRIRSGQSPMIGEHADISAWPVPLPGIIITLFLMTPELRPVGVRPWENKPNNRK</sequence>
<evidence type="ECO:0000256" key="3">
    <source>
        <dbReference type="ARBA" id="ARBA00022989"/>
    </source>
</evidence>
<dbReference type="RefSeq" id="WP_277900565.1">
    <property type="nucleotide sequence ID" value="NZ_JAPMUA010000004.1"/>
</dbReference>
<evidence type="ECO:0000256" key="4">
    <source>
        <dbReference type="ARBA" id="ARBA00023136"/>
    </source>
</evidence>
<comment type="caution">
    <text evidence="7">The sequence shown here is derived from an EMBL/GenBank/DDBJ whole genome shotgun (WGS) entry which is preliminary data.</text>
</comment>
<organism evidence="7 8">
    <name type="scientific">Galbibacter pacificus</name>
    <dbReference type="NCBI Taxonomy" id="2996052"/>
    <lineage>
        <taxon>Bacteria</taxon>
        <taxon>Pseudomonadati</taxon>
        <taxon>Bacteroidota</taxon>
        <taxon>Flavobacteriia</taxon>
        <taxon>Flavobacteriales</taxon>
        <taxon>Flavobacteriaceae</taxon>
        <taxon>Galbibacter</taxon>
    </lineage>
</organism>
<dbReference type="Pfam" id="PF07291">
    <property type="entry name" value="MauE"/>
    <property type="match status" value="1"/>
</dbReference>
<feature type="transmembrane region" description="Helical" evidence="5">
    <location>
        <begin position="6"/>
        <end position="28"/>
    </location>
</feature>
<evidence type="ECO:0000313" key="7">
    <source>
        <dbReference type="EMBL" id="MDG3586849.1"/>
    </source>
</evidence>
<feature type="domain" description="Methylamine utilisation protein MauE" evidence="6">
    <location>
        <begin position="6"/>
        <end position="74"/>
    </location>
</feature>
<keyword evidence="4 5" id="KW-0472">Membrane</keyword>
<reference evidence="7" key="1">
    <citation type="submission" date="2022-11" db="EMBL/GenBank/DDBJ databases">
        <title>High-quality draft genome sequence of Galbibacter sp. strain CMA-7.</title>
        <authorList>
            <person name="Wei L."/>
            <person name="Dong C."/>
            <person name="Shao Z."/>
        </authorList>
    </citation>
    <scope>NUCLEOTIDE SEQUENCE</scope>
    <source>
        <strain evidence="7">CMA-7</strain>
    </source>
</reference>
<evidence type="ECO:0000256" key="5">
    <source>
        <dbReference type="SAM" id="Phobius"/>
    </source>
</evidence>
<evidence type="ECO:0000259" key="6">
    <source>
        <dbReference type="Pfam" id="PF07291"/>
    </source>
</evidence>
<evidence type="ECO:0000256" key="2">
    <source>
        <dbReference type="ARBA" id="ARBA00022692"/>
    </source>
</evidence>
<evidence type="ECO:0000313" key="8">
    <source>
        <dbReference type="Proteomes" id="UP001153642"/>
    </source>
</evidence>
<dbReference type="InterPro" id="IPR009908">
    <property type="entry name" value="Methylamine_util_MauE"/>
</dbReference>
<keyword evidence="2 5" id="KW-0812">Transmembrane</keyword>
<gene>
    <name evidence="7" type="ORF">OSR52_13320</name>
</gene>
<dbReference type="Proteomes" id="UP001153642">
    <property type="component" value="Unassembled WGS sequence"/>
</dbReference>
<evidence type="ECO:0000256" key="1">
    <source>
        <dbReference type="ARBA" id="ARBA00004141"/>
    </source>
</evidence>
<name>A0ABT6FUA4_9FLAO</name>
<dbReference type="EMBL" id="JAPMUA010000004">
    <property type="protein sequence ID" value="MDG3586849.1"/>
    <property type="molecule type" value="Genomic_DNA"/>
</dbReference>
<proteinExistence type="predicted"/>